<comment type="caution">
    <text evidence="1">The sequence shown here is derived from an EMBL/GenBank/DDBJ whole genome shotgun (WGS) entry which is preliminary data.</text>
</comment>
<proteinExistence type="predicted"/>
<evidence type="ECO:0000313" key="1">
    <source>
        <dbReference type="EMBL" id="MED6218292.1"/>
    </source>
</evidence>
<sequence>MKEILQHSKETHLYLMVVDIPNGKIWLFDSFATNDAAKERILAAKAVASALDRILKKCFADLDVLGKRPPLHRWEPEFVLGLPNMGNVYKDKLWVLLWLQMEHYFSLGSVSQSKKCIEGNAEKIRCDTALALVTEHVNELKRDIAERANEDWDKKRSQHARRA</sequence>
<keyword evidence="2" id="KW-1185">Reference proteome</keyword>
<dbReference type="Proteomes" id="UP001341840">
    <property type="component" value="Unassembled WGS sequence"/>
</dbReference>
<accession>A0ABU6Z6R8</accession>
<dbReference type="EMBL" id="JASCZI010271953">
    <property type="protein sequence ID" value="MED6218292.1"/>
    <property type="molecule type" value="Genomic_DNA"/>
</dbReference>
<organism evidence="1 2">
    <name type="scientific">Stylosanthes scabra</name>
    <dbReference type="NCBI Taxonomy" id="79078"/>
    <lineage>
        <taxon>Eukaryota</taxon>
        <taxon>Viridiplantae</taxon>
        <taxon>Streptophyta</taxon>
        <taxon>Embryophyta</taxon>
        <taxon>Tracheophyta</taxon>
        <taxon>Spermatophyta</taxon>
        <taxon>Magnoliopsida</taxon>
        <taxon>eudicotyledons</taxon>
        <taxon>Gunneridae</taxon>
        <taxon>Pentapetalae</taxon>
        <taxon>rosids</taxon>
        <taxon>fabids</taxon>
        <taxon>Fabales</taxon>
        <taxon>Fabaceae</taxon>
        <taxon>Papilionoideae</taxon>
        <taxon>50 kb inversion clade</taxon>
        <taxon>dalbergioids sensu lato</taxon>
        <taxon>Dalbergieae</taxon>
        <taxon>Pterocarpus clade</taxon>
        <taxon>Stylosanthes</taxon>
    </lineage>
</organism>
<gene>
    <name evidence="1" type="ORF">PIB30_025383</name>
</gene>
<name>A0ABU6Z6R8_9FABA</name>
<evidence type="ECO:0000313" key="2">
    <source>
        <dbReference type="Proteomes" id="UP001341840"/>
    </source>
</evidence>
<protein>
    <submittedName>
        <fullName evidence="1">Uncharacterized protein</fullName>
    </submittedName>
</protein>
<reference evidence="1 2" key="1">
    <citation type="journal article" date="2023" name="Plants (Basel)">
        <title>Bridging the Gap: Combining Genomics and Transcriptomics Approaches to Understand Stylosanthes scabra, an Orphan Legume from the Brazilian Caatinga.</title>
        <authorList>
            <person name="Ferreira-Neto J.R.C."/>
            <person name="da Silva M.D."/>
            <person name="Binneck E."/>
            <person name="de Melo N.F."/>
            <person name="da Silva R.H."/>
            <person name="de Melo A.L.T.M."/>
            <person name="Pandolfi V."/>
            <person name="Bustamante F.O."/>
            <person name="Brasileiro-Vidal A.C."/>
            <person name="Benko-Iseppon A.M."/>
        </authorList>
    </citation>
    <scope>NUCLEOTIDE SEQUENCE [LARGE SCALE GENOMIC DNA]</scope>
    <source>
        <tissue evidence="1">Leaves</tissue>
    </source>
</reference>